<gene>
    <name evidence="4" type="ORF">C9374_013764</name>
</gene>
<accession>A0AA88GBI7</accession>
<evidence type="ECO:0000313" key="5">
    <source>
        <dbReference type="Proteomes" id="UP000816034"/>
    </source>
</evidence>
<sequence length="482" mass="54784">MSNQPNPTNQTNQTTRNSLPLSGITVFDLSRLYPGPLCAQLLQDLGALVIKIEDQSGGDPTRYFPPLMKEEEDSEKNSSYLFHCFNRNKKSIALDFKRKDISQMLKKILFQKELFGHETPSGVRVLIDSARPGKLEQLLGIKHVSELWEEFPALVICRISAFGQDVKKYGDIPAHDMNTVGAAGIFNISGDVSEKNSGLKPLPIQLSDVMTGYSSALQVTSLIRKLESILQNPIFTQQEKIELLKQVNRQIDVSMFDNAIATIQMSLTLQLNGYEEMASNGRHVLAGSILGYNIYPTREGLLSVGCLEPHFWKAFLTVLSRYETIHSCPQQEQFKDSERPSNNTIPQQIHSQSSTRILPLTKYTSPQYLFSNDSELKSRITKILTTKTAWEWEEIFTQHCASSEKLPVTKIRTLQEIDRELLRERNMIANMDQKKQRWIVKNALDYSSLLKNTTLDHSLQDDHHQRGPQLGEHNAMFLFSKL</sequence>
<dbReference type="InterPro" id="IPR023606">
    <property type="entry name" value="CoA-Trfase_III_dom_1_sf"/>
</dbReference>
<dbReference type="InterPro" id="IPR003673">
    <property type="entry name" value="CoA-Trfase_fam_III"/>
</dbReference>
<keyword evidence="5" id="KW-1185">Reference proteome</keyword>
<evidence type="ECO:0000313" key="4">
    <source>
        <dbReference type="EMBL" id="KAG2370889.1"/>
    </source>
</evidence>
<evidence type="ECO:0000256" key="2">
    <source>
        <dbReference type="ARBA" id="ARBA00022679"/>
    </source>
</evidence>
<dbReference type="Pfam" id="PF02515">
    <property type="entry name" value="CoA_transf_3"/>
    <property type="match status" value="1"/>
</dbReference>
<dbReference type="SUPFAM" id="SSF89796">
    <property type="entry name" value="CoA-transferase family III (CaiB/BaiF)"/>
    <property type="match status" value="1"/>
</dbReference>
<dbReference type="EMBL" id="PYSW02000075">
    <property type="protein sequence ID" value="KAG2370889.1"/>
    <property type="molecule type" value="Genomic_DNA"/>
</dbReference>
<evidence type="ECO:0000256" key="1">
    <source>
        <dbReference type="ARBA" id="ARBA00008383"/>
    </source>
</evidence>
<feature type="region of interest" description="Disordered" evidence="3">
    <location>
        <begin position="332"/>
        <end position="353"/>
    </location>
</feature>
<comment type="similarity">
    <text evidence="1">Belongs to the CoA-transferase III family.</text>
</comment>
<keyword evidence="2" id="KW-0808">Transferase</keyword>
<organism evidence="4 5">
    <name type="scientific">Naegleria lovaniensis</name>
    <name type="common">Amoeba</name>
    <dbReference type="NCBI Taxonomy" id="51637"/>
    <lineage>
        <taxon>Eukaryota</taxon>
        <taxon>Discoba</taxon>
        <taxon>Heterolobosea</taxon>
        <taxon>Tetramitia</taxon>
        <taxon>Eutetramitia</taxon>
        <taxon>Vahlkampfiidae</taxon>
        <taxon>Naegleria</taxon>
    </lineage>
</organism>
<proteinExistence type="inferred from homology"/>
<dbReference type="AlphaFoldDB" id="A0AA88GBI7"/>
<dbReference type="Gene3D" id="3.40.50.10540">
    <property type="entry name" value="Crotonobetainyl-coa:carnitine coa-transferase, domain 1"/>
    <property type="match status" value="1"/>
</dbReference>
<reference evidence="4 5" key="1">
    <citation type="journal article" date="2018" name="BMC Genomics">
        <title>The genome of Naegleria lovaniensis, the basis for a comparative approach to unravel pathogenicity factors of the human pathogenic amoeba N. fowleri.</title>
        <authorList>
            <person name="Liechti N."/>
            <person name="Schurch N."/>
            <person name="Bruggmann R."/>
            <person name="Wittwer M."/>
        </authorList>
    </citation>
    <scope>NUCLEOTIDE SEQUENCE [LARGE SCALE GENOMIC DNA]</scope>
    <source>
        <strain evidence="4 5">ATCC 30569</strain>
    </source>
</reference>
<dbReference type="PANTHER" id="PTHR48207">
    <property type="entry name" value="SUCCINATE--HYDROXYMETHYLGLUTARATE COA-TRANSFERASE"/>
    <property type="match status" value="1"/>
</dbReference>
<dbReference type="GeneID" id="68106217"/>
<evidence type="ECO:0008006" key="6">
    <source>
        <dbReference type="Google" id="ProtNLM"/>
    </source>
</evidence>
<dbReference type="PANTHER" id="PTHR48207:SF3">
    <property type="entry name" value="SUCCINATE--HYDROXYMETHYLGLUTARATE COA-TRANSFERASE"/>
    <property type="match status" value="1"/>
</dbReference>
<dbReference type="InterPro" id="IPR050483">
    <property type="entry name" value="CoA-transferase_III_domain"/>
</dbReference>
<feature type="compositionally biased region" description="Polar residues" evidence="3">
    <location>
        <begin position="340"/>
        <end position="353"/>
    </location>
</feature>
<evidence type="ECO:0000256" key="3">
    <source>
        <dbReference type="SAM" id="MobiDB-lite"/>
    </source>
</evidence>
<dbReference type="GO" id="GO:0008410">
    <property type="term" value="F:CoA-transferase activity"/>
    <property type="evidence" value="ECO:0007669"/>
    <property type="project" value="TreeGrafter"/>
</dbReference>
<protein>
    <recommendedName>
        <fullName evidence="6">CoA transferase</fullName>
    </recommendedName>
</protein>
<name>A0AA88GBI7_NAELO</name>
<comment type="caution">
    <text evidence="4">The sequence shown here is derived from an EMBL/GenBank/DDBJ whole genome shotgun (WGS) entry which is preliminary data.</text>
</comment>
<dbReference type="RefSeq" id="XP_044541753.1">
    <property type="nucleotide sequence ID" value="XM_044689676.1"/>
</dbReference>
<dbReference type="Proteomes" id="UP000816034">
    <property type="component" value="Unassembled WGS sequence"/>
</dbReference>
<dbReference type="Gene3D" id="3.30.1540.10">
    <property type="entry name" value="formyl-coa transferase, domain 3"/>
    <property type="match status" value="1"/>
</dbReference>
<dbReference type="InterPro" id="IPR044855">
    <property type="entry name" value="CoA-Trfase_III_dom3_sf"/>
</dbReference>